<dbReference type="Proteomes" id="UP000094256">
    <property type="component" value="Chromosome"/>
</dbReference>
<dbReference type="STRING" id="1560345.AWL63_06230"/>
<dbReference type="RefSeq" id="WP_083224530.1">
    <property type="nucleotide sequence ID" value="NZ_CP014168.1"/>
</dbReference>
<name>A0A1B3Z8A1_9SPHN</name>
<accession>A0A1B3Z8A1</accession>
<dbReference type="KEGG" id="span:AWL63_06230"/>
<keyword evidence="2" id="KW-1185">Reference proteome</keyword>
<dbReference type="EMBL" id="CP014168">
    <property type="protein sequence ID" value="AOH83629.1"/>
    <property type="molecule type" value="Genomic_DNA"/>
</dbReference>
<protein>
    <submittedName>
        <fullName evidence="1">Phage tail protein</fullName>
    </submittedName>
</protein>
<sequence length="107" mass="11492">MTETSTDTPLMREFTTDFPIMLGGKELVPAGTKVSVRKPGSGELRGLKLTELIQLDVASLEALAPRITMPIIYKGAVLDPSDLMQFGGEVMDFLLPKSAKDAVSPQA</sequence>
<gene>
    <name evidence="1" type="ORF">AWL63_06230</name>
</gene>
<dbReference type="OrthoDB" id="7366507at2"/>
<proteinExistence type="predicted"/>
<reference evidence="1 2" key="1">
    <citation type="submission" date="2016-01" db="EMBL/GenBank/DDBJ databases">
        <title>Complete genome and mega plasmid sequence of Sphingomonas panacis DCY99 elicits systemic resistance in rice to Xanthomonas oryzae.</title>
        <authorList>
            <person name="Kim Y.J."/>
            <person name="Yang D.C."/>
            <person name="Sing P."/>
        </authorList>
    </citation>
    <scope>NUCLEOTIDE SEQUENCE [LARGE SCALE GENOMIC DNA]</scope>
    <source>
        <strain evidence="1 2">DCY99</strain>
    </source>
</reference>
<organism evidence="1 2">
    <name type="scientific">Sphingomonas panacis</name>
    <dbReference type="NCBI Taxonomy" id="1560345"/>
    <lineage>
        <taxon>Bacteria</taxon>
        <taxon>Pseudomonadati</taxon>
        <taxon>Pseudomonadota</taxon>
        <taxon>Alphaproteobacteria</taxon>
        <taxon>Sphingomonadales</taxon>
        <taxon>Sphingomonadaceae</taxon>
        <taxon>Sphingomonas</taxon>
    </lineage>
</organism>
<evidence type="ECO:0000313" key="2">
    <source>
        <dbReference type="Proteomes" id="UP000094256"/>
    </source>
</evidence>
<evidence type="ECO:0000313" key="1">
    <source>
        <dbReference type="EMBL" id="AOH83629.1"/>
    </source>
</evidence>
<dbReference type="AlphaFoldDB" id="A0A1B3Z8A1"/>